<dbReference type="InterPro" id="IPR007393">
    <property type="entry name" value="YlxR_dom"/>
</dbReference>
<dbReference type="EMBL" id="BOMI01000010">
    <property type="protein sequence ID" value="GID72033.1"/>
    <property type="molecule type" value="Genomic_DNA"/>
</dbReference>
<dbReference type="PANTHER" id="PTHR34215:SF1">
    <property type="entry name" value="YLXR DOMAIN-CONTAINING PROTEIN"/>
    <property type="match status" value="1"/>
</dbReference>
<comment type="caution">
    <text evidence="2">The sequence shown here is derived from an EMBL/GenBank/DDBJ whole genome shotgun (WGS) entry which is preliminary data.</text>
</comment>
<evidence type="ECO:0000259" key="1">
    <source>
        <dbReference type="Pfam" id="PF04296"/>
    </source>
</evidence>
<organism evidence="2 3">
    <name type="scientific">Paractinoplanes deccanensis</name>
    <dbReference type="NCBI Taxonomy" id="113561"/>
    <lineage>
        <taxon>Bacteria</taxon>
        <taxon>Bacillati</taxon>
        <taxon>Actinomycetota</taxon>
        <taxon>Actinomycetes</taxon>
        <taxon>Micromonosporales</taxon>
        <taxon>Micromonosporaceae</taxon>
        <taxon>Paractinoplanes</taxon>
    </lineage>
</organism>
<proteinExistence type="predicted"/>
<name>A0ABQ3XWB1_9ACTN</name>
<feature type="domain" description="YlxR" evidence="1">
    <location>
        <begin position="18"/>
        <end position="87"/>
    </location>
</feature>
<dbReference type="InterPro" id="IPR037465">
    <property type="entry name" value="YlxR"/>
</dbReference>
<dbReference type="SUPFAM" id="SSF64376">
    <property type="entry name" value="YlxR-like"/>
    <property type="match status" value="1"/>
</dbReference>
<evidence type="ECO:0000313" key="3">
    <source>
        <dbReference type="Proteomes" id="UP000609879"/>
    </source>
</evidence>
<protein>
    <recommendedName>
        <fullName evidence="1">YlxR domain-containing protein</fullName>
    </recommendedName>
</protein>
<dbReference type="Proteomes" id="UP000609879">
    <property type="component" value="Unassembled WGS sequence"/>
</dbReference>
<dbReference type="Gene3D" id="3.30.1230.10">
    <property type="entry name" value="YlxR-like"/>
    <property type="match status" value="1"/>
</dbReference>
<accession>A0ABQ3XWB1</accession>
<sequence length="114" mass="12131">MVGPTRPDSVSARTDFVRTCVGCRKRAPASALIRFVAAGSGDDLRLQPDPGRRLPGRGAHLHPDPACFALAERRRAFGRALRLTGVADTGLLAEHIRTAWPCGTTDDEATVAPS</sequence>
<evidence type="ECO:0000313" key="2">
    <source>
        <dbReference type="EMBL" id="GID72033.1"/>
    </source>
</evidence>
<dbReference type="InterPro" id="IPR035931">
    <property type="entry name" value="YlxR-like_sf"/>
</dbReference>
<gene>
    <name evidence="2" type="ORF">Ade02nite_06740</name>
</gene>
<dbReference type="PANTHER" id="PTHR34215">
    <property type="entry name" value="BLL0784 PROTEIN"/>
    <property type="match status" value="1"/>
</dbReference>
<dbReference type="Pfam" id="PF04296">
    <property type="entry name" value="YlxR"/>
    <property type="match status" value="1"/>
</dbReference>
<keyword evidence="3" id="KW-1185">Reference proteome</keyword>
<reference evidence="2 3" key="1">
    <citation type="submission" date="2021-01" db="EMBL/GenBank/DDBJ databases">
        <title>Whole genome shotgun sequence of Actinoplanes deccanensis NBRC 13994.</title>
        <authorList>
            <person name="Komaki H."/>
            <person name="Tamura T."/>
        </authorList>
    </citation>
    <scope>NUCLEOTIDE SEQUENCE [LARGE SCALE GENOMIC DNA]</scope>
    <source>
        <strain evidence="2 3">NBRC 13994</strain>
    </source>
</reference>